<dbReference type="Proteomes" id="UP000005959">
    <property type="component" value="Unassembled WGS sequence"/>
</dbReference>
<comment type="caution">
    <text evidence="1">The sequence shown here is derived from an EMBL/GenBank/DDBJ whole genome shotgun (WGS) entry which is preliminary data.</text>
</comment>
<accession>G9Y1E1</accession>
<reference evidence="1 2" key="1">
    <citation type="submission" date="2011-08" db="EMBL/GenBank/DDBJ databases">
        <authorList>
            <person name="Weinstock G."/>
            <person name="Sodergren E."/>
            <person name="Clifton S."/>
            <person name="Fulton L."/>
            <person name="Fulton B."/>
            <person name="Courtney L."/>
            <person name="Fronick C."/>
            <person name="Harrison M."/>
            <person name="Strong C."/>
            <person name="Farmer C."/>
            <person name="Delahaunty K."/>
            <person name="Markovic C."/>
            <person name="Hall O."/>
            <person name="Minx P."/>
            <person name="Tomlinson C."/>
            <person name="Mitreva M."/>
            <person name="Hou S."/>
            <person name="Chen J."/>
            <person name="Wollam A."/>
            <person name="Pepin K.H."/>
            <person name="Johnson M."/>
            <person name="Bhonagiri V."/>
            <person name="Zhang X."/>
            <person name="Suruliraj S."/>
            <person name="Warren W."/>
            <person name="Chinwalla A."/>
            <person name="Mardis E.R."/>
            <person name="Wilson R.K."/>
        </authorList>
    </citation>
    <scope>NUCLEOTIDE SEQUENCE [LARGE SCALE GENOMIC DNA]</scope>
    <source>
        <strain evidence="1 2">ATCC 51873</strain>
    </source>
</reference>
<dbReference type="HOGENOM" id="CLU_3099431_0_0_6"/>
<protein>
    <submittedName>
        <fullName evidence="1">Uncharacterized protein</fullName>
    </submittedName>
</protein>
<evidence type="ECO:0000313" key="2">
    <source>
        <dbReference type="Proteomes" id="UP000005959"/>
    </source>
</evidence>
<organism evidence="1 2">
    <name type="scientific">Hafnia alvei ATCC 51873</name>
    <dbReference type="NCBI Taxonomy" id="1002364"/>
    <lineage>
        <taxon>Bacteria</taxon>
        <taxon>Pseudomonadati</taxon>
        <taxon>Pseudomonadota</taxon>
        <taxon>Gammaproteobacteria</taxon>
        <taxon>Enterobacterales</taxon>
        <taxon>Hafniaceae</taxon>
        <taxon>Hafnia</taxon>
    </lineage>
</organism>
<dbReference type="AlphaFoldDB" id="G9Y1E1"/>
<name>G9Y1E1_HAFAL</name>
<sequence length="51" mass="5753">MAMPLVCTATLFTKSALSITAFVKSIFLKLQVVIRVYRSGHDNHHDGYFSH</sequence>
<gene>
    <name evidence="1" type="ORF">HMPREF0454_00358</name>
</gene>
<proteinExistence type="predicted"/>
<dbReference type="EMBL" id="AGCI01000007">
    <property type="protein sequence ID" value="EHM48044.1"/>
    <property type="molecule type" value="Genomic_DNA"/>
</dbReference>
<evidence type="ECO:0000313" key="1">
    <source>
        <dbReference type="EMBL" id="EHM48044.1"/>
    </source>
</evidence>